<feature type="domain" description="Acyl-CoA oxidase C-alpha1" evidence="7">
    <location>
        <begin position="281"/>
        <end position="424"/>
    </location>
</feature>
<comment type="similarity">
    <text evidence="2">Belongs to the acyl-CoA oxidase family.</text>
</comment>
<evidence type="ECO:0000256" key="3">
    <source>
        <dbReference type="ARBA" id="ARBA00022630"/>
    </source>
</evidence>
<dbReference type="STRING" id="58343.AQJ46_45515"/>
<dbReference type="PANTHER" id="PTHR10909">
    <property type="entry name" value="ELECTRON TRANSPORT OXIDOREDUCTASE"/>
    <property type="match status" value="1"/>
</dbReference>
<dbReference type="InterPro" id="IPR036250">
    <property type="entry name" value="AcylCo_DH-like_C"/>
</dbReference>
<dbReference type="Proteomes" id="UP000053669">
    <property type="component" value="Unassembled WGS sequence"/>
</dbReference>
<evidence type="ECO:0000256" key="4">
    <source>
        <dbReference type="ARBA" id="ARBA00022827"/>
    </source>
</evidence>
<evidence type="ECO:0000313" key="8">
    <source>
        <dbReference type="EMBL" id="KUN57787.1"/>
    </source>
</evidence>
<dbReference type="GO" id="GO:0055088">
    <property type="term" value="P:lipid homeostasis"/>
    <property type="evidence" value="ECO:0007669"/>
    <property type="project" value="TreeGrafter"/>
</dbReference>
<dbReference type="InterPro" id="IPR046373">
    <property type="entry name" value="Acyl-CoA_Oxase/DH_mid-dom_sf"/>
</dbReference>
<feature type="domain" description="Acyl-CoA oxidase C-terminal" evidence="6">
    <location>
        <begin position="479"/>
        <end position="585"/>
    </location>
</feature>
<dbReference type="InterPro" id="IPR012258">
    <property type="entry name" value="Acyl-CoA_oxidase"/>
</dbReference>
<evidence type="ECO:0000256" key="1">
    <source>
        <dbReference type="ARBA" id="ARBA00001974"/>
    </source>
</evidence>
<gene>
    <name evidence="8" type="ORF">AQJ46_45515</name>
</gene>
<reference evidence="8 9" key="1">
    <citation type="submission" date="2015-10" db="EMBL/GenBank/DDBJ databases">
        <title>Draft genome sequence of Streptomyces canus DSM 40017, type strain for the species Streptomyces canus.</title>
        <authorList>
            <person name="Ruckert C."/>
            <person name="Winkler A."/>
            <person name="Kalinowski J."/>
            <person name="Kampfer P."/>
            <person name="Glaeser S."/>
        </authorList>
    </citation>
    <scope>NUCLEOTIDE SEQUENCE [LARGE SCALE GENOMIC DNA]</scope>
    <source>
        <strain evidence="8 9">DSM 40017</strain>
    </source>
</reference>
<dbReference type="SUPFAM" id="SSF56645">
    <property type="entry name" value="Acyl-CoA dehydrogenase NM domain-like"/>
    <property type="match status" value="1"/>
</dbReference>
<sequence length="602" mass="64852">MTASPLSEAPDSLASLRHALFGPRADQLHGPWKNLFGSSLFSFQEGLTHQARVELSYQRLRIVNEAVADPGALACDTNALTALHEWVGTVDAGTGTIASIHFNLFLGSLLDHDQGDRDLGPYFRMERIGTFLCTEQAHGNDAAQMETTATFDRTTGGFVLSTPTRGARKWMPNTSAAGGPKDAVVAARLMIDGKNEGVFLFLTPLTDAQGRHLPGVEVELLPETASSPVDHCATSFHGVRLPYEALLQGDHGRLSADGTFTSTLGSPRKRFLRSIGRVTVGKLCMSASSLGVTRHALTVAVRHGHQRITSGMTKKQRVPLMAHRSHHGPLIAAVATTYAATLLHRAAVARWTQAEQPERSDAERLVAMAKGWITWQARQVMTECRERCGGQGLALANGIAGQLAANEGTITAEGDNLVIWVKAAGEMLMGGFTPQPPGATDPAEWALQEPAHLNALLADLERIRHERARGRLRARRVGSPMDRWNGTSRSATALVEAHVNRLAAQELLTAAKQAADPQASLLLHDLHRLFALRYVAAHSGELLAHERLTTEQVRALPDAVEAAVGALAPHALMLTEAFAVPGELLEDHPMLRIDRPASLVPA</sequence>
<comment type="cofactor">
    <cofactor evidence="1">
        <name>FAD</name>
        <dbReference type="ChEBI" id="CHEBI:57692"/>
    </cofactor>
</comment>
<dbReference type="InterPro" id="IPR009100">
    <property type="entry name" value="AcylCoA_DH/oxidase_NM_dom_sf"/>
</dbReference>
<evidence type="ECO:0000259" key="6">
    <source>
        <dbReference type="Pfam" id="PF01756"/>
    </source>
</evidence>
<dbReference type="Gene3D" id="2.40.110.10">
    <property type="entry name" value="Butyryl-CoA Dehydrogenase, subunit A, domain 2"/>
    <property type="match status" value="1"/>
</dbReference>
<keyword evidence="4" id="KW-0274">FAD</keyword>
<dbReference type="GO" id="GO:0071949">
    <property type="term" value="F:FAD binding"/>
    <property type="evidence" value="ECO:0007669"/>
    <property type="project" value="InterPro"/>
</dbReference>
<dbReference type="SUPFAM" id="SSF47203">
    <property type="entry name" value="Acyl-CoA dehydrogenase C-terminal domain-like"/>
    <property type="match status" value="2"/>
</dbReference>
<dbReference type="EMBL" id="LMWU01000067">
    <property type="protein sequence ID" value="KUN57787.1"/>
    <property type="molecule type" value="Genomic_DNA"/>
</dbReference>
<name>A0A101RLF3_9ACTN</name>
<proteinExistence type="inferred from homology"/>
<dbReference type="GO" id="GO:0005504">
    <property type="term" value="F:fatty acid binding"/>
    <property type="evidence" value="ECO:0007669"/>
    <property type="project" value="TreeGrafter"/>
</dbReference>
<accession>A0A101RLF3</accession>
<organism evidence="8 9">
    <name type="scientific">Streptomyces canus</name>
    <dbReference type="NCBI Taxonomy" id="58343"/>
    <lineage>
        <taxon>Bacteria</taxon>
        <taxon>Bacillati</taxon>
        <taxon>Actinomycetota</taxon>
        <taxon>Actinomycetes</taxon>
        <taxon>Kitasatosporales</taxon>
        <taxon>Streptomycetaceae</taxon>
        <taxon>Streptomyces</taxon>
        <taxon>Streptomyces aurantiacus group</taxon>
    </lineage>
</organism>
<dbReference type="PIRSF" id="PIRSF000168">
    <property type="entry name" value="Acyl-CoA_oxidase"/>
    <property type="match status" value="1"/>
</dbReference>
<evidence type="ECO:0000259" key="7">
    <source>
        <dbReference type="Pfam" id="PF22924"/>
    </source>
</evidence>
<evidence type="ECO:0000256" key="5">
    <source>
        <dbReference type="ARBA" id="ARBA00023002"/>
    </source>
</evidence>
<protein>
    <submittedName>
        <fullName evidence="8">Acyl-CoA oxidase</fullName>
    </submittedName>
</protein>
<evidence type="ECO:0000256" key="2">
    <source>
        <dbReference type="ARBA" id="ARBA00006288"/>
    </source>
</evidence>
<comment type="caution">
    <text evidence="8">The sequence shown here is derived from an EMBL/GenBank/DDBJ whole genome shotgun (WGS) entry which is preliminary data.</text>
</comment>
<keyword evidence="3" id="KW-0285">Flavoprotein</keyword>
<dbReference type="AlphaFoldDB" id="A0A101RLF3"/>
<dbReference type="RefSeq" id="WP_059211245.1">
    <property type="nucleotide sequence ID" value="NZ_KQ948679.1"/>
</dbReference>
<keyword evidence="5" id="KW-0560">Oxidoreductase</keyword>
<dbReference type="Gene3D" id="1.20.140.10">
    <property type="entry name" value="Butyryl-CoA Dehydrogenase, subunit A, domain 3"/>
    <property type="match status" value="2"/>
</dbReference>
<dbReference type="InterPro" id="IPR002655">
    <property type="entry name" value="Acyl-CoA_oxidase_C"/>
</dbReference>
<dbReference type="Pfam" id="PF22924">
    <property type="entry name" value="ACOX_C_alpha1"/>
    <property type="match status" value="1"/>
</dbReference>
<dbReference type="Pfam" id="PF01756">
    <property type="entry name" value="ACOX"/>
    <property type="match status" value="1"/>
</dbReference>
<evidence type="ECO:0000313" key="9">
    <source>
        <dbReference type="Proteomes" id="UP000053669"/>
    </source>
</evidence>
<dbReference type="InterPro" id="IPR055060">
    <property type="entry name" value="ACOX_C_alpha1"/>
</dbReference>
<dbReference type="GO" id="GO:0003997">
    <property type="term" value="F:acyl-CoA oxidase activity"/>
    <property type="evidence" value="ECO:0007669"/>
    <property type="project" value="InterPro"/>
</dbReference>
<dbReference type="PANTHER" id="PTHR10909:SF382">
    <property type="entry name" value="ACYL-COENZYME A OXIDASE"/>
    <property type="match status" value="1"/>
</dbReference>
<dbReference type="GO" id="GO:0033540">
    <property type="term" value="P:fatty acid beta-oxidation using acyl-CoA oxidase"/>
    <property type="evidence" value="ECO:0007669"/>
    <property type="project" value="TreeGrafter"/>
</dbReference>